<dbReference type="Proteomes" id="UP001177670">
    <property type="component" value="Unassembled WGS sequence"/>
</dbReference>
<evidence type="ECO:0000256" key="1">
    <source>
        <dbReference type="SAM" id="MobiDB-lite"/>
    </source>
</evidence>
<reference evidence="2" key="1">
    <citation type="submission" date="2021-10" db="EMBL/GenBank/DDBJ databases">
        <title>Melipona bicolor Genome sequencing and assembly.</title>
        <authorList>
            <person name="Araujo N.S."/>
            <person name="Arias M.C."/>
        </authorList>
    </citation>
    <scope>NUCLEOTIDE SEQUENCE</scope>
    <source>
        <strain evidence="2">USP_2M_L1-L4_2017</strain>
        <tissue evidence="2">Whole body</tissue>
    </source>
</reference>
<dbReference type="AlphaFoldDB" id="A0AA40FD65"/>
<proteinExistence type="predicted"/>
<feature type="non-terminal residue" evidence="2">
    <location>
        <position position="1"/>
    </location>
</feature>
<gene>
    <name evidence="2" type="ORF">K0M31_018210</name>
</gene>
<name>A0AA40FD65_9HYME</name>
<feature type="compositionally biased region" description="Acidic residues" evidence="1">
    <location>
        <begin position="8"/>
        <end position="23"/>
    </location>
</feature>
<protein>
    <submittedName>
        <fullName evidence="2">Uncharacterized protein</fullName>
    </submittedName>
</protein>
<evidence type="ECO:0000313" key="3">
    <source>
        <dbReference type="Proteomes" id="UP001177670"/>
    </source>
</evidence>
<evidence type="ECO:0000313" key="2">
    <source>
        <dbReference type="EMBL" id="KAK1116669.1"/>
    </source>
</evidence>
<sequence length="70" mass="8313">RELPANDHEDEDEDYDDDDDDDDERRRRRTTTTTVNRHNEISYLTRTLLAYLLDDVLRSISNRSGSRANE</sequence>
<feature type="region of interest" description="Disordered" evidence="1">
    <location>
        <begin position="1"/>
        <end position="35"/>
    </location>
</feature>
<accession>A0AA40FD65</accession>
<dbReference type="EMBL" id="JAHYIQ010000066">
    <property type="protein sequence ID" value="KAK1116669.1"/>
    <property type="molecule type" value="Genomic_DNA"/>
</dbReference>
<keyword evidence="3" id="KW-1185">Reference proteome</keyword>
<organism evidence="2 3">
    <name type="scientific">Melipona bicolor</name>
    <dbReference type="NCBI Taxonomy" id="60889"/>
    <lineage>
        <taxon>Eukaryota</taxon>
        <taxon>Metazoa</taxon>
        <taxon>Ecdysozoa</taxon>
        <taxon>Arthropoda</taxon>
        <taxon>Hexapoda</taxon>
        <taxon>Insecta</taxon>
        <taxon>Pterygota</taxon>
        <taxon>Neoptera</taxon>
        <taxon>Endopterygota</taxon>
        <taxon>Hymenoptera</taxon>
        <taxon>Apocrita</taxon>
        <taxon>Aculeata</taxon>
        <taxon>Apoidea</taxon>
        <taxon>Anthophila</taxon>
        <taxon>Apidae</taxon>
        <taxon>Melipona</taxon>
    </lineage>
</organism>
<comment type="caution">
    <text evidence="2">The sequence shown here is derived from an EMBL/GenBank/DDBJ whole genome shotgun (WGS) entry which is preliminary data.</text>
</comment>